<gene>
    <name evidence="1" type="ORF">RHP51_01480</name>
</gene>
<evidence type="ECO:0000313" key="1">
    <source>
        <dbReference type="EMBL" id="WNH09439.1"/>
    </source>
</evidence>
<dbReference type="EMBL" id="CP134537">
    <property type="protein sequence ID" value="WNH09439.1"/>
    <property type="molecule type" value="Genomic_DNA"/>
</dbReference>
<accession>A0ABY9XU50</accession>
<reference evidence="1 2" key="1">
    <citation type="submission" date="2023-09" db="EMBL/GenBank/DDBJ databases">
        <title>Thalassobella suaedae gen. nov., sp. nov., a marine bacterium of the family Flavobacteriaceae isolated from a halophyte Suaeda japonica.</title>
        <authorList>
            <person name="Lee S.Y."/>
            <person name="Hwang C.Y."/>
        </authorList>
    </citation>
    <scope>NUCLEOTIDE SEQUENCE [LARGE SCALE GENOMIC DNA]</scope>
    <source>
        <strain evidence="1 2">HL-DH14</strain>
    </source>
</reference>
<dbReference type="RefSeq" id="WP_415865905.1">
    <property type="nucleotide sequence ID" value="NZ_CP134537.1"/>
</dbReference>
<evidence type="ECO:0000313" key="2">
    <source>
        <dbReference type="Proteomes" id="UP001302806"/>
    </source>
</evidence>
<name>A0ABY9XU50_9FLAO</name>
<proteinExistence type="predicted"/>
<sequence length="73" mass="8445">MELEVPDLDVAHNTYFLDEDVLKFRSHVGWKQDNIFAAHLGLTNEAAKYTLLKMTNSGRRFPSFWGTRFRLGA</sequence>
<protein>
    <submittedName>
        <fullName evidence="1">Uncharacterized protein</fullName>
    </submittedName>
</protein>
<organism evidence="1 2">
    <name type="scientific">Thalassobellus suaedae</name>
    <dbReference type="NCBI Taxonomy" id="3074124"/>
    <lineage>
        <taxon>Bacteria</taxon>
        <taxon>Pseudomonadati</taxon>
        <taxon>Bacteroidota</taxon>
        <taxon>Flavobacteriia</taxon>
        <taxon>Flavobacteriales</taxon>
        <taxon>Flavobacteriaceae</taxon>
        <taxon>Thalassobellus</taxon>
    </lineage>
</organism>
<dbReference type="Proteomes" id="UP001302806">
    <property type="component" value="Chromosome"/>
</dbReference>